<dbReference type="EMBL" id="UINC01045075">
    <property type="protein sequence ID" value="SVB51383.1"/>
    <property type="molecule type" value="Genomic_DNA"/>
</dbReference>
<name>A0A382EN69_9ZZZZ</name>
<evidence type="ECO:0000313" key="1">
    <source>
        <dbReference type="EMBL" id="SVB51383.1"/>
    </source>
</evidence>
<gene>
    <name evidence="1" type="ORF">METZ01_LOCUS204237</name>
</gene>
<protein>
    <submittedName>
        <fullName evidence="1">Uncharacterized protein</fullName>
    </submittedName>
</protein>
<organism evidence="1">
    <name type="scientific">marine metagenome</name>
    <dbReference type="NCBI Taxonomy" id="408172"/>
    <lineage>
        <taxon>unclassified sequences</taxon>
        <taxon>metagenomes</taxon>
        <taxon>ecological metagenomes</taxon>
    </lineage>
</organism>
<reference evidence="1" key="1">
    <citation type="submission" date="2018-05" db="EMBL/GenBank/DDBJ databases">
        <authorList>
            <person name="Lanie J.A."/>
            <person name="Ng W.-L."/>
            <person name="Kazmierczak K.M."/>
            <person name="Andrzejewski T.M."/>
            <person name="Davidsen T.M."/>
            <person name="Wayne K.J."/>
            <person name="Tettelin H."/>
            <person name="Glass J.I."/>
            <person name="Rusch D."/>
            <person name="Podicherti R."/>
            <person name="Tsui H.-C.T."/>
            <person name="Winkler M.E."/>
        </authorList>
    </citation>
    <scope>NUCLEOTIDE SEQUENCE</scope>
</reference>
<dbReference type="AlphaFoldDB" id="A0A382EN69"/>
<proteinExistence type="predicted"/>
<dbReference type="Gene3D" id="2.60.120.620">
    <property type="entry name" value="q2cbj1_9rhob like domain"/>
    <property type="match status" value="1"/>
</dbReference>
<accession>A0A382EN69</accession>
<sequence length="152" mass="17418">MKPLTQNGEHWDNLGGFISLNDDKEICKKIWNEVNSVYDTSLINWYDCGIQIFEGFTYLPWHNDAPYSFTMTTYLNQGVWDRNWGGALLYKHKDGNITAEFPEYNKTVFISGTYSKDNDMAHGISFMHPSSSLRLSLQLFGSTEKSNPALTN</sequence>